<reference evidence="26" key="1">
    <citation type="journal article" date="2023" name="Science">
        <title>Genome structures resolve the early diversification of teleost fishes.</title>
        <authorList>
            <person name="Parey E."/>
            <person name="Louis A."/>
            <person name="Montfort J."/>
            <person name="Bouchez O."/>
            <person name="Roques C."/>
            <person name="Iampietro C."/>
            <person name="Lluch J."/>
            <person name="Castinel A."/>
            <person name="Donnadieu C."/>
            <person name="Desvignes T."/>
            <person name="Floi Bucao C."/>
            <person name="Jouanno E."/>
            <person name="Wen M."/>
            <person name="Mejri S."/>
            <person name="Dirks R."/>
            <person name="Jansen H."/>
            <person name="Henkel C."/>
            <person name="Chen W.J."/>
            <person name="Zahm M."/>
            <person name="Cabau C."/>
            <person name="Klopp C."/>
            <person name="Thompson A.W."/>
            <person name="Robinson-Rechavi M."/>
            <person name="Braasch I."/>
            <person name="Lecointre G."/>
            <person name="Bobe J."/>
            <person name="Postlethwait J.H."/>
            <person name="Berthelot C."/>
            <person name="Roest Crollius H."/>
            <person name="Guiguen Y."/>
        </authorList>
    </citation>
    <scope>NUCLEOTIDE SEQUENCE</scope>
    <source>
        <strain evidence="26">NC1722</strain>
    </source>
</reference>
<dbReference type="FunFam" id="1.20.120.350:FF:000036">
    <property type="entry name" value="Voltage-dependent sodium channel SCN10A"/>
    <property type="match status" value="1"/>
</dbReference>
<evidence type="ECO:0000256" key="20">
    <source>
        <dbReference type="RuleBase" id="RU361132"/>
    </source>
</evidence>
<keyword evidence="11 20" id="KW-0472">Membrane</keyword>
<dbReference type="PANTHER" id="PTHR10037">
    <property type="entry name" value="VOLTAGE-GATED CATION CHANNEL CALCIUM AND SODIUM"/>
    <property type="match status" value="1"/>
</dbReference>
<keyword evidence="7 20" id="KW-0851">Voltage-gated channel</keyword>
<dbReference type="GO" id="GO:0086010">
    <property type="term" value="P:membrane depolarization during action potential"/>
    <property type="evidence" value="ECO:0007669"/>
    <property type="project" value="TreeGrafter"/>
</dbReference>
<dbReference type="Pfam" id="PF24609">
    <property type="entry name" value="IQ_SCN5A_C"/>
    <property type="match status" value="1"/>
</dbReference>
<dbReference type="InterPro" id="IPR005821">
    <property type="entry name" value="Ion_trans_dom"/>
</dbReference>
<dbReference type="FunFam" id="1.10.287.70:FF:000006">
    <property type="entry name" value="Sodium channel protein"/>
    <property type="match status" value="1"/>
</dbReference>
<feature type="transmembrane region" description="Helical" evidence="20">
    <location>
        <begin position="751"/>
        <end position="774"/>
    </location>
</feature>
<dbReference type="PROSITE" id="PS50096">
    <property type="entry name" value="IQ"/>
    <property type="match status" value="1"/>
</dbReference>
<keyword evidence="15 20" id="KW-0407">Ion channel</keyword>
<evidence type="ECO:0000259" key="25">
    <source>
        <dbReference type="Pfam" id="PF24609"/>
    </source>
</evidence>
<feature type="transmembrane region" description="Helical" evidence="20">
    <location>
        <begin position="661"/>
        <end position="694"/>
    </location>
</feature>
<comment type="subcellular location">
    <subcellularLocation>
        <location evidence="1 20">Cell membrane</location>
        <topology evidence="1 20">Multi-pass membrane protein</topology>
    </subcellularLocation>
</comment>
<comment type="catalytic activity">
    <reaction evidence="16">
        <text>Na(+)(in) = Na(+)(out)</text>
        <dbReference type="Rhea" id="RHEA:34963"/>
        <dbReference type="ChEBI" id="CHEBI:29101"/>
    </reaction>
</comment>
<feature type="transmembrane region" description="Helical" evidence="20">
    <location>
        <begin position="551"/>
        <end position="569"/>
    </location>
</feature>
<keyword evidence="10 20" id="KW-0406">Ion transport</keyword>
<feature type="domain" description="Ion transport" evidence="23">
    <location>
        <begin position="1303"/>
        <end position="1558"/>
    </location>
</feature>
<feature type="region of interest" description="Disordered" evidence="22">
    <location>
        <begin position="1753"/>
        <end position="1772"/>
    </location>
</feature>
<feature type="region of interest" description="Disordered" evidence="22">
    <location>
        <begin position="84"/>
        <end position="104"/>
    </location>
</feature>
<feature type="transmembrane region" description="Helical" evidence="20">
    <location>
        <begin position="406"/>
        <end position="433"/>
    </location>
</feature>
<evidence type="ECO:0000256" key="12">
    <source>
        <dbReference type="ARBA" id="ARBA00023157"/>
    </source>
</evidence>
<comment type="function">
    <text evidence="20">Mediates the voltage-dependent sodium ion permeability of excitable membranes. Assuming opened or closed conformations in response to the voltage difference across the membrane, the protein forms a sodium-selective channel through which Na(+) ions may pass in accordance with their electrochemical gradient.</text>
</comment>
<feature type="domain" description="Ion transport" evidence="23">
    <location>
        <begin position="160"/>
        <end position="440"/>
    </location>
</feature>
<feature type="transmembrane region" description="Helical" evidence="20">
    <location>
        <begin position="1525"/>
        <end position="1548"/>
    </location>
</feature>
<evidence type="ECO:0000256" key="22">
    <source>
        <dbReference type="SAM" id="MobiDB-lite"/>
    </source>
</evidence>
<dbReference type="Gene3D" id="1.20.120.350">
    <property type="entry name" value="Voltage-gated potassium channels. Chain C"/>
    <property type="match status" value="4"/>
</dbReference>
<dbReference type="InterPro" id="IPR043203">
    <property type="entry name" value="VGCC_Ca_Na"/>
</dbReference>
<dbReference type="FunFam" id="1.20.120.350:FF:000002">
    <property type="entry name" value="Sodium channel protein"/>
    <property type="match status" value="1"/>
</dbReference>
<keyword evidence="14 20" id="KW-0739">Sodium transport</keyword>
<dbReference type="Pfam" id="PF00520">
    <property type="entry name" value="Ion_trans"/>
    <property type="match status" value="4"/>
</dbReference>
<comment type="function">
    <text evidence="18">Pore-forming subunit of a voltage-gated sodium (Nav) channel that directly mediates the depolarizing phase of action potentials in excitable membranes. Navs, also called VGSCs (voltage-gated sodium channels) or VDSCs (voltage-dependent sodium channels), operate by switching between closed and open conformations depending on the voltage difference across the membrane. In the open conformation they allow Na(+) ions to selectively pass through the pore, along their electrochemical gradient. The influx of Na+ ions provokes membrane depolarization, initiating the propagation of electrical signals throughout cells and tissues.</text>
</comment>
<evidence type="ECO:0000256" key="11">
    <source>
        <dbReference type="ARBA" id="ARBA00023136"/>
    </source>
</evidence>
<dbReference type="Gene3D" id="1.20.5.1190">
    <property type="entry name" value="iswi atpase"/>
    <property type="match status" value="1"/>
</dbReference>
<feature type="region of interest" description="Disordered" evidence="22">
    <location>
        <begin position="465"/>
        <end position="491"/>
    </location>
</feature>
<dbReference type="InterPro" id="IPR001696">
    <property type="entry name" value="Na_channel_asu"/>
</dbReference>
<gene>
    <name evidence="26" type="ORF">AAFF_G00340880</name>
</gene>
<name>A0AAD7SKI8_9TELE</name>
<feature type="domain" description="Sodium ion transport-associated" evidence="24">
    <location>
        <begin position="788"/>
        <end position="972"/>
    </location>
</feature>
<dbReference type="InterPro" id="IPR044564">
    <property type="entry name" value="Na_chnl_inactivation_gate"/>
</dbReference>
<dbReference type="InterPro" id="IPR058542">
    <property type="entry name" value="IQ_SCN5A_C"/>
</dbReference>
<feature type="domain" description="Ion transport" evidence="23">
    <location>
        <begin position="550"/>
        <end position="780"/>
    </location>
</feature>
<feature type="compositionally biased region" description="Low complexity" evidence="22">
    <location>
        <begin position="1781"/>
        <end position="1794"/>
    </location>
</feature>
<dbReference type="FunFam" id="1.20.120.350:FF:000004">
    <property type="entry name" value="Sodium channel protein"/>
    <property type="match status" value="1"/>
</dbReference>
<feature type="transmembrane region" description="Helical" evidence="20">
    <location>
        <begin position="1334"/>
        <end position="1356"/>
    </location>
</feature>
<evidence type="ECO:0000256" key="17">
    <source>
        <dbReference type="ARBA" id="ARBA00038083"/>
    </source>
</evidence>
<dbReference type="Pfam" id="PF06512">
    <property type="entry name" value="Na_trans_assoc"/>
    <property type="match status" value="1"/>
</dbReference>
<feature type="transmembrane region" description="Helical" evidence="20">
    <location>
        <begin position="261"/>
        <end position="281"/>
    </location>
</feature>
<feature type="transmembrane region" description="Helical" evidence="20">
    <location>
        <begin position="1018"/>
        <end position="1034"/>
    </location>
</feature>
<dbReference type="FunFam" id="1.20.5.1190:FF:000001">
    <property type="entry name" value="Sodium channel protein"/>
    <property type="match status" value="1"/>
</dbReference>
<feature type="transmembrane region" description="Helical" evidence="20">
    <location>
        <begin position="1095"/>
        <end position="1121"/>
    </location>
</feature>
<evidence type="ECO:0000256" key="4">
    <source>
        <dbReference type="ARBA" id="ARBA00022475"/>
    </source>
</evidence>
<dbReference type="Proteomes" id="UP001221898">
    <property type="component" value="Unassembled WGS sequence"/>
</dbReference>
<dbReference type="InterPro" id="IPR027359">
    <property type="entry name" value="Volt_channel_dom_sf"/>
</dbReference>
<feature type="transmembrane region" description="Helical" evidence="20">
    <location>
        <begin position="1221"/>
        <end position="1245"/>
    </location>
</feature>
<accession>A0AAD7SKI8</accession>
<keyword evidence="5 20" id="KW-0812">Transmembrane</keyword>
<keyword evidence="21" id="KW-0175">Coiled coil</keyword>
<evidence type="ECO:0000256" key="21">
    <source>
        <dbReference type="SAM" id="Coils"/>
    </source>
</evidence>
<dbReference type="FunFam" id="1.10.238.10:FF:000002">
    <property type="entry name" value="Sodium channel protein"/>
    <property type="match status" value="1"/>
</dbReference>
<evidence type="ECO:0000256" key="2">
    <source>
        <dbReference type="ARBA" id="ARBA00022448"/>
    </source>
</evidence>
<evidence type="ECO:0000256" key="16">
    <source>
        <dbReference type="ARBA" id="ARBA00036239"/>
    </source>
</evidence>
<proteinExistence type="inferred from homology"/>
<feature type="transmembrane region" description="Helical" evidence="20">
    <location>
        <begin position="1046"/>
        <end position="1066"/>
    </location>
</feature>
<feature type="region of interest" description="Disordered" evidence="22">
    <location>
        <begin position="820"/>
        <end position="845"/>
    </location>
</feature>
<feature type="transmembrane region" description="Helical" evidence="20">
    <location>
        <begin position="581"/>
        <end position="599"/>
    </location>
</feature>
<dbReference type="GO" id="GO:0019228">
    <property type="term" value="P:neuronal action potential"/>
    <property type="evidence" value="ECO:0007669"/>
    <property type="project" value="TreeGrafter"/>
</dbReference>
<dbReference type="Gene3D" id="1.10.238.10">
    <property type="entry name" value="EF-hand"/>
    <property type="match status" value="1"/>
</dbReference>
<evidence type="ECO:0000256" key="1">
    <source>
        <dbReference type="ARBA" id="ARBA00004651"/>
    </source>
</evidence>
<feature type="domain" description="SCN5A-like C-terminal IQ motif" evidence="25">
    <location>
        <begin position="1670"/>
        <end position="1701"/>
    </location>
</feature>
<feature type="compositionally biased region" description="Basic and acidic residues" evidence="22">
    <location>
        <begin position="84"/>
        <end position="93"/>
    </location>
</feature>
<dbReference type="FunFam" id="1.10.287.70:FF:000001">
    <property type="entry name" value="Sodium channel protein"/>
    <property type="match status" value="1"/>
</dbReference>
<feature type="compositionally biased region" description="Acidic residues" evidence="22">
    <location>
        <begin position="888"/>
        <end position="900"/>
    </location>
</feature>
<sequence>MRVKFATFMDYWLKNRRRHAKDPKYLKIWPSKLPLLRDPGVVVSLALQNAKMVSLLPPTGTDVFRRFTPESLAEIETRMDEEKALQEGKKHVEVDEEDMPKPSSDLEAGKSLPFIFGDPPSEMLNVPLEELDPFYKAQKTFIVITKGNTIFRFNAEPACYMLTWSKTVEYVFTGIYTFEAMIKVLSRGFCVGSFTFLRDPWNWLDFMVISMAYITEFVDLGNVSALRTFRVLRALKTITVIPGLKTIVGALIQSVKKLGDVMILTVFCLSVFALIGLQLFMGNLRQKCVRWPLPINDTWAYDGDTPLSYGANDTTNITFNYEEYVNNQDNHYFLEGQLDALLCGNSSDAGRCPEGYTCIKAGQNPNYGYTSYDSFGWAFLALFRLMTQDFWENLFQLTLRAAGKTYMIFFVVIIFLGSFYLINLILAVVAMAYAEQNEATMSEAKEKEEEYQKILEQLKKHEAEVAERKKGKKEMSNGSRSSMLDLDKQGQQRRASSAVSNTSHQMDELEEAQRPCPPWWYRFANTFLKWDCCAPWITFKKWVHFVVMDPFVDLGIIICIILNTTFMALEHYPMSPYFEYVLSTGNLVFTGIFAAEMFLKLIAMDPYYYFQVNWNVFDSIIVTLSLVELLLADIEGLSVLRSFRLLRVFKLAKSWPTLSMLIKIIGNSVGALGNLTLVLAIIVFIFAVVGMQLFGKSYKDCVCKISTDCELPRWHMYDFFHSFLVIFRVLCGEWIETMWDCMEVVGQGMCLVVFMMVMVIGNLVVLNLFLALLLSSFSGDNLAASDDDGEMNNLQICTDRINKGTAWIKRKLVEQIRGMLGKKPEANDDDNNGDDGDPKKDNFVLNHMDPKNEVALKWPDEVAIDGFLTNPSVTLTVPIAKPESDFEKPDDDTSEDEDNIDNVKKADADDSSSCSTVDCKPKEDEDAALDELETDEPVDCFTEGCISRCPCLVVDITQGKGKVWGNIRRTCFAIVEHNYFETFIIFMILLSSGALAFEDIYLEQRVNIKIILEYADQIFTYVFIVEMLLKWVAYGFKTYFTNAWCWLDFLIVDVSLISLTANILGYSELGPIKSLRTLRALRPLRALSRFEGMRVVVNALVGAIPSIFNVLLVCLIFWLIFSIMGVNLFAGKYYYCINTTSEKIFDVSVVNNKSDCLELMMFSSDNDARWVNLKINFDSVGMGYLSLLQVATFKGWMDIMYGAVDSRQVEDQPVYESNLYMYLYFVIFIIFGSFFTLNLFIGVIIDNFNQQKSKIRGKDLFMTEDQKKYYNAMKKLGSKKPQKPIPRPLNPVQGLVFDLITKQFFDIFIMVLICLNMVTMMVETDDQSYEKDVILQYINLVFIIIFTAECCLKMFALRQYFFTVGWNIFDFVVVILSIVGLLLADIIEKYFVSPTLFRVIRLARIGRVLRLIRGAKGIRTLLFALMMSLPALFNIGLLLFLIMFIFSIFGMANFAYVKKMAGIDDMFNFETFGNSIIGLFMITTSAGWDGLLLPILNSGPPDCDPDFENPGSSVRGNCGSPGVGIVFFCSYIIMSFLVVVNMYIAIILENFNVATEESADPLCEDDFEMFYETWEKFDPDATQFVDYSRLSDFCDTLKDPLKIPKPNTVKLITMDLPMVPGDKIHCLDILLALTTEVLGESGEMDSLKASMEEKFMMNNPSKVAYEPITSTLKRKQEEVAASVIQRAYRKHLLKRSVKHASYKFREKMDNTKADEEPPEKEGMIAKVMNTFYSSQTVEDDPAVTEVQPLIVSGEGQPVTDPNEIQSPAAPVEVKNEVVLHSAPSSAPEPAIPASDLKESVV</sequence>
<evidence type="ECO:0000259" key="23">
    <source>
        <dbReference type="Pfam" id="PF00520"/>
    </source>
</evidence>
<evidence type="ECO:0000256" key="10">
    <source>
        <dbReference type="ARBA" id="ARBA00023065"/>
    </source>
</evidence>
<protein>
    <recommendedName>
        <fullName evidence="20">Sodium channel protein</fullName>
    </recommendedName>
</protein>
<evidence type="ECO:0000256" key="7">
    <source>
        <dbReference type="ARBA" id="ARBA00022882"/>
    </source>
</evidence>
<dbReference type="InterPro" id="IPR010526">
    <property type="entry name" value="Na_trans_assoc_dom"/>
</dbReference>
<evidence type="ECO:0000256" key="9">
    <source>
        <dbReference type="ARBA" id="ARBA00023053"/>
    </source>
</evidence>
<dbReference type="PANTHER" id="PTHR10037:SF223">
    <property type="entry name" value="SODIUM CHANNEL PROTEIN TYPE 4 SUBUNIT ALPHA"/>
    <property type="match status" value="1"/>
</dbReference>
<dbReference type="Gene3D" id="1.10.287.70">
    <property type="match status" value="4"/>
</dbReference>
<evidence type="ECO:0000313" key="26">
    <source>
        <dbReference type="EMBL" id="KAJ8404315.1"/>
    </source>
</evidence>
<comment type="caution">
    <text evidence="20">Lacks conserved residue(s) required for the propagation of feature annotation.</text>
</comment>
<keyword evidence="13" id="KW-0325">Glycoprotein</keyword>
<feature type="transmembrane region" description="Helical" evidence="20">
    <location>
        <begin position="1368"/>
        <end position="1387"/>
    </location>
</feature>
<comment type="caution">
    <text evidence="26">The sequence shown here is derived from an EMBL/GenBank/DDBJ whole genome shotgun (WGS) entry which is preliminary data.</text>
</comment>
<feature type="region of interest" description="Disordered" evidence="22">
    <location>
        <begin position="1779"/>
        <end position="1801"/>
    </location>
</feature>
<evidence type="ECO:0000256" key="18">
    <source>
        <dbReference type="ARBA" id="ARBA00055248"/>
    </source>
</evidence>
<evidence type="ECO:0000256" key="13">
    <source>
        <dbReference type="ARBA" id="ARBA00023180"/>
    </source>
</evidence>
<keyword evidence="9 20" id="KW-0915">Sodium</keyword>
<feature type="domain" description="Ion transport" evidence="23">
    <location>
        <begin position="977"/>
        <end position="1254"/>
    </location>
</feature>
<dbReference type="SUPFAM" id="SSF81324">
    <property type="entry name" value="Voltage-gated potassium channels"/>
    <property type="match status" value="4"/>
</dbReference>
<keyword evidence="8 20" id="KW-1133">Transmembrane helix</keyword>
<feature type="transmembrane region" description="Helical" evidence="20">
    <location>
        <begin position="1304"/>
        <end position="1322"/>
    </location>
</feature>
<comment type="subunit">
    <text evidence="19">Voltage-gated sodium (Nav) channels consist of an ion-conducting alpha subunit which is functional on its own associated with regulatory beta subunits.</text>
</comment>
<comment type="similarity">
    <text evidence="17">Belongs to the sodium channel (TC 1.A.1.10) family. Nav1.4/SCN4A subfamily.</text>
</comment>
<keyword evidence="2 20" id="KW-0813">Transport</keyword>
<evidence type="ECO:0000256" key="15">
    <source>
        <dbReference type="ARBA" id="ARBA00023303"/>
    </source>
</evidence>
<dbReference type="PRINTS" id="PR00170">
    <property type="entry name" value="NACHANNEL"/>
</dbReference>
<keyword evidence="6" id="KW-0677">Repeat</keyword>
<organism evidence="26 27">
    <name type="scientific">Aldrovandia affinis</name>
    <dbReference type="NCBI Taxonomy" id="143900"/>
    <lineage>
        <taxon>Eukaryota</taxon>
        <taxon>Metazoa</taxon>
        <taxon>Chordata</taxon>
        <taxon>Craniata</taxon>
        <taxon>Vertebrata</taxon>
        <taxon>Euteleostomi</taxon>
        <taxon>Actinopterygii</taxon>
        <taxon>Neopterygii</taxon>
        <taxon>Teleostei</taxon>
        <taxon>Notacanthiformes</taxon>
        <taxon>Halosauridae</taxon>
        <taxon>Aldrovandia</taxon>
    </lineage>
</organism>
<keyword evidence="12" id="KW-1015">Disulfide bond</keyword>
<feature type="region of interest" description="Disordered" evidence="22">
    <location>
        <begin position="879"/>
        <end position="920"/>
    </location>
</feature>
<keyword evidence="4" id="KW-1003">Cell membrane</keyword>
<evidence type="ECO:0000256" key="8">
    <source>
        <dbReference type="ARBA" id="ARBA00022989"/>
    </source>
</evidence>
<evidence type="ECO:0000256" key="3">
    <source>
        <dbReference type="ARBA" id="ARBA00022461"/>
    </source>
</evidence>
<dbReference type="CDD" id="cd13433">
    <property type="entry name" value="Na_channel_gate"/>
    <property type="match status" value="1"/>
</dbReference>
<evidence type="ECO:0000256" key="6">
    <source>
        <dbReference type="ARBA" id="ARBA00022737"/>
    </source>
</evidence>
<feature type="transmembrane region" description="Helical" evidence="20">
    <location>
        <begin position="1431"/>
        <end position="1457"/>
    </location>
</feature>
<evidence type="ECO:0000313" key="27">
    <source>
        <dbReference type="Proteomes" id="UP001221898"/>
    </source>
</evidence>
<feature type="transmembrane region" description="Helical" evidence="20">
    <location>
        <begin position="1469"/>
        <end position="1488"/>
    </location>
</feature>
<dbReference type="EMBL" id="JAINUG010000054">
    <property type="protein sequence ID" value="KAJ8404315.1"/>
    <property type="molecule type" value="Genomic_DNA"/>
</dbReference>
<keyword evidence="27" id="KW-1185">Reference proteome</keyword>
<keyword evidence="3 20" id="KW-0894">Sodium channel</keyword>
<feature type="transmembrane region" description="Helical" evidence="20">
    <location>
        <begin position="979"/>
        <end position="997"/>
    </location>
</feature>
<dbReference type="GO" id="GO:0001518">
    <property type="term" value="C:voltage-gated sodium channel complex"/>
    <property type="evidence" value="ECO:0007669"/>
    <property type="project" value="UniProtKB-UniRule"/>
</dbReference>
<dbReference type="GO" id="GO:0005248">
    <property type="term" value="F:voltage-gated sodium channel activity"/>
    <property type="evidence" value="ECO:0007669"/>
    <property type="project" value="InterPro"/>
</dbReference>
<evidence type="ECO:0000256" key="19">
    <source>
        <dbReference type="ARBA" id="ARBA00064899"/>
    </source>
</evidence>
<evidence type="ECO:0000256" key="5">
    <source>
        <dbReference type="ARBA" id="ARBA00022692"/>
    </source>
</evidence>
<feature type="coiled-coil region" evidence="21">
    <location>
        <begin position="430"/>
        <end position="464"/>
    </location>
</feature>
<evidence type="ECO:0000259" key="24">
    <source>
        <dbReference type="Pfam" id="PF06512"/>
    </source>
</evidence>
<evidence type="ECO:0000256" key="14">
    <source>
        <dbReference type="ARBA" id="ARBA00023201"/>
    </source>
</evidence>
<feature type="compositionally biased region" description="Basic and acidic residues" evidence="22">
    <location>
        <begin position="836"/>
        <end position="845"/>
    </location>
</feature>
<dbReference type="FunFam" id="1.20.120.350:FF:000003">
    <property type="entry name" value="Voltage-dependent sodium channel"/>
    <property type="match status" value="1"/>
</dbReference>